<feature type="transmembrane region" description="Helical" evidence="2">
    <location>
        <begin position="255"/>
        <end position="274"/>
    </location>
</feature>
<comment type="caution">
    <text evidence="3">The sequence shown here is derived from an EMBL/GenBank/DDBJ whole genome shotgun (WGS) entry which is preliminary data.</text>
</comment>
<keyword evidence="2" id="KW-0812">Transmembrane</keyword>
<dbReference type="Proteomes" id="UP001500383">
    <property type="component" value="Unassembled WGS sequence"/>
</dbReference>
<sequence length="283" mass="28050">MQDGSFLPSAPGQSSALSRWIRVDRPVLYLQPGASAEVVATISVPAEAPDAEQYAVIWASHTSAAPGGSATGSGTGSVGSAGSVGSEAGSLGSVGSSGGGSGSHEAGLDRISRVGVRVYLSTGAGDDPGSGFEIVDLRPVWTALGVAAFLATVSNTGRRAIDVAGTLDLTGGPGGLATPPIAAEPVTIAPGETAEVRFPLSADLPVPAGEWNATVALASGAEKQTRAQDLTLPSPDDGPTPDAWTGATSATVRPLGAGVALVSLLAVLLVWLLVHRRRESGGS</sequence>
<keyword evidence="4" id="KW-1185">Reference proteome</keyword>
<evidence type="ECO:0000256" key="1">
    <source>
        <dbReference type="SAM" id="MobiDB-lite"/>
    </source>
</evidence>
<proteinExistence type="predicted"/>
<evidence type="ECO:0000256" key="2">
    <source>
        <dbReference type="SAM" id="Phobius"/>
    </source>
</evidence>
<protein>
    <recommendedName>
        <fullName evidence="5">DUF916 domain-containing protein</fullName>
    </recommendedName>
</protein>
<reference evidence="3 4" key="1">
    <citation type="journal article" date="2019" name="Int. J. Syst. Evol. Microbiol.">
        <title>The Global Catalogue of Microorganisms (GCM) 10K type strain sequencing project: providing services to taxonomists for standard genome sequencing and annotation.</title>
        <authorList>
            <consortium name="The Broad Institute Genomics Platform"/>
            <consortium name="The Broad Institute Genome Sequencing Center for Infectious Disease"/>
            <person name="Wu L."/>
            <person name="Ma J."/>
        </authorList>
    </citation>
    <scope>NUCLEOTIDE SEQUENCE [LARGE SCALE GENOMIC DNA]</scope>
    <source>
        <strain evidence="3 4">JCM 16002</strain>
    </source>
</reference>
<name>A0ABN2I6G2_9ACTN</name>
<accession>A0ABN2I6G2</accession>
<evidence type="ECO:0008006" key="5">
    <source>
        <dbReference type="Google" id="ProtNLM"/>
    </source>
</evidence>
<keyword evidence="2" id="KW-1133">Transmembrane helix</keyword>
<evidence type="ECO:0000313" key="3">
    <source>
        <dbReference type="EMBL" id="GAA1699504.1"/>
    </source>
</evidence>
<dbReference type="EMBL" id="BAAAQG010000003">
    <property type="protein sequence ID" value="GAA1699504.1"/>
    <property type="molecule type" value="Genomic_DNA"/>
</dbReference>
<dbReference type="RefSeq" id="WP_182658232.1">
    <property type="nucleotide sequence ID" value="NZ_BAAAQG010000003.1"/>
</dbReference>
<organism evidence="3 4">
    <name type="scientific">Dietzia cercidiphylli</name>
    <dbReference type="NCBI Taxonomy" id="498199"/>
    <lineage>
        <taxon>Bacteria</taxon>
        <taxon>Bacillati</taxon>
        <taxon>Actinomycetota</taxon>
        <taxon>Actinomycetes</taxon>
        <taxon>Mycobacteriales</taxon>
        <taxon>Dietziaceae</taxon>
        <taxon>Dietzia</taxon>
    </lineage>
</organism>
<feature type="region of interest" description="Disordered" evidence="1">
    <location>
        <begin position="222"/>
        <end position="247"/>
    </location>
</feature>
<gene>
    <name evidence="3" type="ORF">GCM10009831_04760</name>
</gene>
<feature type="compositionally biased region" description="Gly residues" evidence="1">
    <location>
        <begin position="69"/>
        <end position="79"/>
    </location>
</feature>
<feature type="region of interest" description="Disordered" evidence="1">
    <location>
        <begin position="65"/>
        <end position="84"/>
    </location>
</feature>
<keyword evidence="2" id="KW-0472">Membrane</keyword>
<evidence type="ECO:0000313" key="4">
    <source>
        <dbReference type="Proteomes" id="UP001500383"/>
    </source>
</evidence>